<keyword evidence="5 9" id="KW-0812">Transmembrane</keyword>
<feature type="transmembrane region" description="Helical" evidence="9">
    <location>
        <begin position="14"/>
        <end position="36"/>
    </location>
</feature>
<evidence type="ECO:0000256" key="7">
    <source>
        <dbReference type="ARBA" id="ARBA00023136"/>
    </source>
</evidence>
<feature type="transmembrane region" description="Helical" evidence="9">
    <location>
        <begin position="48"/>
        <end position="67"/>
    </location>
</feature>
<keyword evidence="2 9" id="KW-0813">Transport</keyword>
<gene>
    <name evidence="11" type="ORF">Salmuc_02603</name>
</gene>
<comment type="subunit">
    <text evidence="9">The complex comprises the extracytoplasmic solute receptor protein and the two transmembrane proteins.</text>
</comment>
<evidence type="ECO:0000259" key="10">
    <source>
        <dbReference type="Pfam" id="PF04290"/>
    </source>
</evidence>
<evidence type="ECO:0000313" key="11">
    <source>
        <dbReference type="EMBL" id="EPX85224.1"/>
    </source>
</evidence>
<evidence type="ECO:0000256" key="3">
    <source>
        <dbReference type="ARBA" id="ARBA00022475"/>
    </source>
</evidence>
<feature type="transmembrane region" description="Helical" evidence="9">
    <location>
        <begin position="128"/>
        <end position="146"/>
    </location>
</feature>
<dbReference type="PANTHER" id="PTHR35011:SF2">
    <property type="entry name" value="2,3-DIKETO-L-GULONATE TRAP TRANSPORTER SMALL PERMEASE PROTEIN YIAM"/>
    <property type="match status" value="1"/>
</dbReference>
<organism evidence="11 12">
    <name type="scientific">Salipiger mucosus DSM 16094</name>
    <dbReference type="NCBI Taxonomy" id="1123237"/>
    <lineage>
        <taxon>Bacteria</taxon>
        <taxon>Pseudomonadati</taxon>
        <taxon>Pseudomonadota</taxon>
        <taxon>Alphaproteobacteria</taxon>
        <taxon>Rhodobacterales</taxon>
        <taxon>Roseobacteraceae</taxon>
        <taxon>Salipiger</taxon>
    </lineage>
</organism>
<evidence type="ECO:0000256" key="1">
    <source>
        <dbReference type="ARBA" id="ARBA00004429"/>
    </source>
</evidence>
<dbReference type="AlphaFoldDB" id="S9SG12"/>
<feature type="transmembrane region" description="Helical" evidence="9">
    <location>
        <begin position="88"/>
        <end position="108"/>
    </location>
</feature>
<comment type="subcellular location">
    <subcellularLocation>
        <location evidence="1 9">Cell inner membrane</location>
        <topology evidence="1 9">Multi-pass membrane protein</topology>
    </subcellularLocation>
</comment>
<comment type="function">
    <text evidence="9">Part of the tripartite ATP-independent periplasmic (TRAP) transport system.</text>
</comment>
<protein>
    <recommendedName>
        <fullName evidence="9">TRAP transporter small permease protein</fullName>
    </recommendedName>
</protein>
<accession>S9SG12</accession>
<dbReference type="eggNOG" id="COG3090">
    <property type="taxonomic scope" value="Bacteria"/>
</dbReference>
<sequence>MDLLDKILKRLRDVFVACANIILALMLVSNAVNIGWRALVGTAFNPVFPWTVVGFVWLTFLGFYVFVHDRGDVAVDLVTSRLPRVLQRAAGVLAVGVTLTMLVIILATAPRLISSQSDAMDMIGIPRFALGIPLFVSAALVMIVTLRRIPEIWRGPPEHYHVPEGAD</sequence>
<proteinExistence type="inferred from homology"/>
<dbReference type="STRING" id="1123237.Salmuc_02603"/>
<dbReference type="Proteomes" id="UP000015347">
    <property type="component" value="Unassembled WGS sequence"/>
</dbReference>
<dbReference type="InterPro" id="IPR055348">
    <property type="entry name" value="DctQ"/>
</dbReference>
<dbReference type="GO" id="GO:0005886">
    <property type="term" value="C:plasma membrane"/>
    <property type="evidence" value="ECO:0007669"/>
    <property type="project" value="UniProtKB-SubCell"/>
</dbReference>
<dbReference type="HOGENOM" id="CLU_1446372_0_0_5"/>
<name>S9SG12_9RHOB</name>
<evidence type="ECO:0000256" key="9">
    <source>
        <dbReference type="RuleBase" id="RU369079"/>
    </source>
</evidence>
<dbReference type="GO" id="GO:0022857">
    <property type="term" value="F:transmembrane transporter activity"/>
    <property type="evidence" value="ECO:0007669"/>
    <property type="project" value="UniProtKB-UniRule"/>
</dbReference>
<comment type="caution">
    <text evidence="11">The sequence shown here is derived from an EMBL/GenBank/DDBJ whole genome shotgun (WGS) entry which is preliminary data.</text>
</comment>
<dbReference type="InterPro" id="IPR007387">
    <property type="entry name" value="TRAP_DctQ"/>
</dbReference>
<dbReference type="GO" id="GO:0015740">
    <property type="term" value="P:C4-dicarboxylate transport"/>
    <property type="evidence" value="ECO:0007669"/>
    <property type="project" value="TreeGrafter"/>
</dbReference>
<dbReference type="Pfam" id="PF04290">
    <property type="entry name" value="DctQ"/>
    <property type="match status" value="1"/>
</dbReference>
<evidence type="ECO:0000256" key="6">
    <source>
        <dbReference type="ARBA" id="ARBA00022989"/>
    </source>
</evidence>
<dbReference type="EMBL" id="APVH01000009">
    <property type="protein sequence ID" value="EPX85224.1"/>
    <property type="molecule type" value="Genomic_DNA"/>
</dbReference>
<keyword evidence="3" id="KW-1003">Cell membrane</keyword>
<comment type="similarity">
    <text evidence="8 9">Belongs to the TRAP transporter small permease family.</text>
</comment>
<reference evidence="12" key="1">
    <citation type="journal article" date="2014" name="Stand. Genomic Sci.">
        <title>Genome sequence of the exopolysaccharide-producing Salipiger mucosus type strain (DSM 16094(T)), a moderately halophilic member of the Roseobacter clade.</title>
        <authorList>
            <person name="Riedel T."/>
            <person name="Spring S."/>
            <person name="Fiebig A."/>
            <person name="Petersen J."/>
            <person name="Kyrpides N.C."/>
            <person name="Goker M."/>
            <person name="Klenk H.P."/>
        </authorList>
    </citation>
    <scope>NUCLEOTIDE SEQUENCE [LARGE SCALE GENOMIC DNA]</scope>
    <source>
        <strain evidence="12">DSM 16094</strain>
    </source>
</reference>
<dbReference type="PANTHER" id="PTHR35011">
    <property type="entry name" value="2,3-DIKETO-L-GULONATE TRAP TRANSPORTER SMALL PERMEASE PROTEIN YIAM"/>
    <property type="match status" value="1"/>
</dbReference>
<keyword evidence="4 9" id="KW-0997">Cell inner membrane</keyword>
<evidence type="ECO:0000256" key="5">
    <source>
        <dbReference type="ARBA" id="ARBA00022692"/>
    </source>
</evidence>
<evidence type="ECO:0000256" key="4">
    <source>
        <dbReference type="ARBA" id="ARBA00022519"/>
    </source>
</evidence>
<keyword evidence="12" id="KW-1185">Reference proteome</keyword>
<dbReference type="RefSeq" id="WP_020039794.1">
    <property type="nucleotide sequence ID" value="NZ_KE557273.1"/>
</dbReference>
<evidence type="ECO:0000256" key="8">
    <source>
        <dbReference type="ARBA" id="ARBA00038436"/>
    </source>
</evidence>
<keyword evidence="7 9" id="KW-0472">Membrane</keyword>
<evidence type="ECO:0000256" key="2">
    <source>
        <dbReference type="ARBA" id="ARBA00022448"/>
    </source>
</evidence>
<feature type="domain" description="Tripartite ATP-independent periplasmic transporters DctQ component" evidence="10">
    <location>
        <begin position="31"/>
        <end position="154"/>
    </location>
</feature>
<evidence type="ECO:0000313" key="12">
    <source>
        <dbReference type="Proteomes" id="UP000015347"/>
    </source>
</evidence>
<keyword evidence="6 9" id="KW-1133">Transmembrane helix</keyword>
<dbReference type="OrthoDB" id="7874783at2"/>